<organism evidence="2 3">
    <name type="scientific">Silurus meridionalis</name>
    <name type="common">Southern catfish</name>
    <name type="synonym">Silurus soldatovi meridionalis</name>
    <dbReference type="NCBI Taxonomy" id="175797"/>
    <lineage>
        <taxon>Eukaryota</taxon>
        <taxon>Metazoa</taxon>
        <taxon>Chordata</taxon>
        <taxon>Craniata</taxon>
        <taxon>Vertebrata</taxon>
        <taxon>Euteleostomi</taxon>
        <taxon>Actinopterygii</taxon>
        <taxon>Neopterygii</taxon>
        <taxon>Teleostei</taxon>
        <taxon>Ostariophysi</taxon>
        <taxon>Siluriformes</taxon>
        <taxon>Siluridae</taxon>
        <taxon>Silurus</taxon>
    </lineage>
</organism>
<evidence type="ECO:0000256" key="1">
    <source>
        <dbReference type="SAM" id="MobiDB-lite"/>
    </source>
</evidence>
<sequence>METLTCTMTSAVPPKRMVSSVFITLASPYRATVTPTLSPSQHSAVPISPTAAHRKPSTSSIPSFTSTTPTIPPPHPSPIIPPPPPPLPHSQDALSLLLRLSRVL</sequence>
<feature type="compositionally biased region" description="Pro residues" evidence="1">
    <location>
        <begin position="70"/>
        <end position="88"/>
    </location>
</feature>
<comment type="caution">
    <text evidence="2">The sequence shown here is derived from an EMBL/GenBank/DDBJ whole genome shotgun (WGS) entry which is preliminary data.</text>
</comment>
<evidence type="ECO:0000313" key="2">
    <source>
        <dbReference type="EMBL" id="KAF7693515.1"/>
    </source>
</evidence>
<proteinExistence type="predicted"/>
<feature type="compositionally biased region" description="Low complexity" evidence="1">
    <location>
        <begin position="57"/>
        <end position="69"/>
    </location>
</feature>
<reference evidence="2" key="1">
    <citation type="submission" date="2020-08" db="EMBL/GenBank/DDBJ databases">
        <title>Chromosome-level assembly of Southern catfish (Silurus meridionalis) provides insights into visual adaptation to the nocturnal and benthic lifestyles.</title>
        <authorList>
            <person name="Zhang Y."/>
            <person name="Wang D."/>
            <person name="Peng Z."/>
        </authorList>
    </citation>
    <scope>NUCLEOTIDE SEQUENCE</scope>
    <source>
        <strain evidence="2">SWU-2019-XX</strain>
        <tissue evidence="2">Muscle</tissue>
    </source>
</reference>
<accession>A0A8T0AL93</accession>
<feature type="compositionally biased region" description="Polar residues" evidence="1">
    <location>
        <begin position="34"/>
        <end position="43"/>
    </location>
</feature>
<dbReference type="Proteomes" id="UP000606274">
    <property type="component" value="Unassembled WGS sequence"/>
</dbReference>
<evidence type="ECO:0000313" key="3">
    <source>
        <dbReference type="Proteomes" id="UP000606274"/>
    </source>
</evidence>
<name>A0A8T0AL93_SILME</name>
<feature type="region of interest" description="Disordered" evidence="1">
    <location>
        <begin position="34"/>
        <end position="93"/>
    </location>
</feature>
<dbReference type="EMBL" id="JABFDY010000019">
    <property type="protein sequence ID" value="KAF7693515.1"/>
    <property type="molecule type" value="Genomic_DNA"/>
</dbReference>
<gene>
    <name evidence="2" type="ORF">HF521_008831</name>
</gene>
<protein>
    <submittedName>
        <fullName evidence="2">Uncharacterized protein</fullName>
    </submittedName>
</protein>
<dbReference type="AlphaFoldDB" id="A0A8T0AL93"/>
<keyword evidence="3" id="KW-1185">Reference proteome</keyword>